<feature type="transmembrane region" description="Helical" evidence="6">
    <location>
        <begin position="416"/>
        <end position="438"/>
    </location>
</feature>
<feature type="transmembrane region" description="Helical" evidence="6">
    <location>
        <begin position="354"/>
        <end position="375"/>
    </location>
</feature>
<keyword evidence="3 6" id="KW-0812">Transmembrane</keyword>
<feature type="transmembrane region" description="Helical" evidence="6">
    <location>
        <begin position="298"/>
        <end position="317"/>
    </location>
</feature>
<feature type="transmembrane region" description="Helical" evidence="6">
    <location>
        <begin position="50"/>
        <end position="68"/>
    </location>
</feature>
<dbReference type="SUPFAM" id="SSF103473">
    <property type="entry name" value="MFS general substrate transporter"/>
    <property type="match status" value="1"/>
</dbReference>
<gene>
    <name evidence="7" type="ORF">RZ72_04700</name>
</gene>
<feature type="transmembrane region" description="Helical" evidence="6">
    <location>
        <begin position="159"/>
        <end position="183"/>
    </location>
</feature>
<dbReference type="GO" id="GO:0022857">
    <property type="term" value="F:transmembrane transporter activity"/>
    <property type="evidence" value="ECO:0007669"/>
    <property type="project" value="InterPro"/>
</dbReference>
<feature type="transmembrane region" description="Helical" evidence="6">
    <location>
        <begin position="107"/>
        <end position="128"/>
    </location>
</feature>
<proteinExistence type="predicted"/>
<dbReference type="PANTHER" id="PTHR19432">
    <property type="entry name" value="SUGAR TRANSPORTER"/>
    <property type="match status" value="1"/>
</dbReference>
<evidence type="ECO:0000256" key="4">
    <source>
        <dbReference type="ARBA" id="ARBA00022989"/>
    </source>
</evidence>
<reference evidence="7 8" key="1">
    <citation type="journal article" date="2015" name="Genome Biol. Evol.">
        <title>Functionally Structured Genomes in Lactobacillus kunkeei Colonizing the Honey Crop and Food Products of Honeybees and Stingless Bees.</title>
        <authorList>
            <person name="Tamarit D."/>
            <person name="Ellegaard K.M."/>
            <person name="Wikander J."/>
            <person name="Olofsson T."/>
            <person name="Vasquez A."/>
            <person name="Andersson S.G."/>
        </authorList>
    </citation>
    <scope>NUCLEOTIDE SEQUENCE [LARGE SCALE GENOMIC DNA]</scope>
    <source>
        <strain evidence="7 8">LAla</strain>
    </source>
</reference>
<dbReference type="PATRIC" id="fig|148814.9.peg.60"/>
<evidence type="ECO:0000256" key="6">
    <source>
        <dbReference type="SAM" id="Phobius"/>
    </source>
</evidence>
<protein>
    <submittedName>
        <fullName evidence="7">Major facilitator superfamily permease</fullName>
    </submittedName>
</protein>
<feature type="transmembrane region" description="Helical" evidence="6">
    <location>
        <begin position="387"/>
        <end position="410"/>
    </location>
</feature>
<feature type="transmembrane region" description="Helical" evidence="6">
    <location>
        <begin position="251"/>
        <end position="270"/>
    </location>
</feature>
<keyword evidence="5 6" id="KW-0472">Membrane</keyword>
<keyword evidence="4 6" id="KW-1133">Transmembrane helix</keyword>
<name>A0A0M9DGT4_9LACO</name>
<dbReference type="Pfam" id="PF07690">
    <property type="entry name" value="MFS_1"/>
    <property type="match status" value="1"/>
</dbReference>
<evidence type="ECO:0000256" key="1">
    <source>
        <dbReference type="ARBA" id="ARBA00004651"/>
    </source>
</evidence>
<dbReference type="GO" id="GO:0005886">
    <property type="term" value="C:plasma membrane"/>
    <property type="evidence" value="ECO:0007669"/>
    <property type="project" value="UniProtKB-SubCell"/>
</dbReference>
<feature type="transmembrane region" description="Helical" evidence="6">
    <location>
        <begin position="195"/>
        <end position="213"/>
    </location>
</feature>
<feature type="transmembrane region" description="Helical" evidence="6">
    <location>
        <begin position="83"/>
        <end position="101"/>
    </location>
</feature>
<feature type="transmembrane region" description="Helical" evidence="6">
    <location>
        <begin position="329"/>
        <end position="348"/>
    </location>
</feature>
<evidence type="ECO:0000313" key="8">
    <source>
        <dbReference type="Proteomes" id="UP000037749"/>
    </source>
</evidence>
<dbReference type="InterPro" id="IPR011701">
    <property type="entry name" value="MFS"/>
</dbReference>
<keyword evidence="2" id="KW-0813">Transport</keyword>
<dbReference type="CDD" id="cd17313">
    <property type="entry name" value="MFS_SLC45_SUC"/>
    <property type="match status" value="1"/>
</dbReference>
<dbReference type="InterPro" id="IPR036259">
    <property type="entry name" value="MFS_trans_sf"/>
</dbReference>
<evidence type="ECO:0000256" key="2">
    <source>
        <dbReference type="ARBA" id="ARBA00022448"/>
    </source>
</evidence>
<dbReference type="Proteomes" id="UP000037749">
    <property type="component" value="Unassembled WGS sequence"/>
</dbReference>
<evidence type="ECO:0000313" key="7">
    <source>
        <dbReference type="EMBL" id="KOY79876.1"/>
    </source>
</evidence>
<organism evidence="7 8">
    <name type="scientific">Apilactobacillus kunkeei</name>
    <dbReference type="NCBI Taxonomy" id="148814"/>
    <lineage>
        <taxon>Bacteria</taxon>
        <taxon>Bacillati</taxon>
        <taxon>Bacillota</taxon>
        <taxon>Bacilli</taxon>
        <taxon>Lactobacillales</taxon>
        <taxon>Lactobacillaceae</taxon>
        <taxon>Apilactobacillus</taxon>
    </lineage>
</organism>
<comment type="subcellular location">
    <subcellularLocation>
        <location evidence="1">Cell membrane</location>
        <topology evidence="1">Multi-pass membrane protein</topology>
    </subcellularLocation>
</comment>
<dbReference type="AlphaFoldDB" id="A0A0M9DGT4"/>
<comment type="caution">
    <text evidence="7">The sequence shown here is derived from an EMBL/GenBank/DDBJ whole genome shotgun (WGS) entry which is preliminary data.</text>
</comment>
<dbReference type="PANTHER" id="PTHR19432:SF35">
    <property type="entry name" value="SOLUTE CARRIER FAMILY 45 MEMBER 3 ISOFORM X1"/>
    <property type="match status" value="1"/>
</dbReference>
<accession>A0A0M9DGT4</accession>
<dbReference type="RefSeq" id="WP_053796085.1">
    <property type="nucleotide sequence ID" value="NZ_JXCZ01000001.1"/>
</dbReference>
<feature type="transmembrane region" description="Helical" evidence="6">
    <location>
        <begin position="12"/>
        <end position="30"/>
    </location>
</feature>
<evidence type="ECO:0000256" key="5">
    <source>
        <dbReference type="ARBA" id="ARBA00023136"/>
    </source>
</evidence>
<dbReference type="Gene3D" id="1.20.1250.20">
    <property type="entry name" value="MFS general substrate transporter like domains"/>
    <property type="match status" value="1"/>
</dbReference>
<evidence type="ECO:0000256" key="3">
    <source>
        <dbReference type="ARBA" id="ARBA00022692"/>
    </source>
</evidence>
<dbReference type="EMBL" id="JXCZ01000001">
    <property type="protein sequence ID" value="KOY79876.1"/>
    <property type="molecule type" value="Genomic_DNA"/>
</dbReference>
<sequence>MKSKLKLPKLSRFQLFNITFGYFGLNMAFFLQTSQMSRIFQTIGADPNKLGWFFILPPLAGMIVQPIIGKKSDKTWNRFGRRLPYLIIGSIISAIVLIVLPNVGSLGLGYGSLAALLFGAVTIMLLDVSSNMCQQPFRMIIGDMVNADQEDKAWSFQNIYSNAGGMLAAILPFVITAIGFSNIAPKGEVPTTVKIAFYIGAAVIAATTIYTVVNVKEYDPVEYAKYHDIEEEDSKEKAPSLWELIKNAPKIFWELLAVMMFSFISVQFVWTYSTGALAENIWHTTNPASAGFQAAGNWNGVLTFVQSLAGVLWGTFVLARLKPSQRRKILFISLILGGLGLIMMYFVTSKMLSIVPFTLFGIMYITIGTEAFAMITGAVKGKNEGAYLGLFNWQICIPQIVASVSSFAIFPMLHGSMSAMLCLAGICALIAAGTVFFVKPVKE</sequence>